<keyword evidence="3" id="KW-1185">Reference proteome</keyword>
<evidence type="ECO:0000313" key="2">
    <source>
        <dbReference type="EMBL" id="MBS4189679.1"/>
    </source>
</evidence>
<keyword evidence="1" id="KW-0472">Membrane</keyword>
<feature type="transmembrane region" description="Helical" evidence="1">
    <location>
        <begin position="83"/>
        <end position="106"/>
    </location>
</feature>
<keyword evidence="1" id="KW-1133">Transmembrane helix</keyword>
<organism evidence="2 3">
    <name type="scientific">Cytobacillus citreus</name>
    <dbReference type="NCBI Taxonomy" id="2833586"/>
    <lineage>
        <taxon>Bacteria</taxon>
        <taxon>Bacillati</taxon>
        <taxon>Bacillota</taxon>
        <taxon>Bacilli</taxon>
        <taxon>Bacillales</taxon>
        <taxon>Bacillaceae</taxon>
        <taxon>Cytobacillus</taxon>
    </lineage>
</organism>
<sequence>MGSFLSNFNVNVGGPVIAIAGLVGTVVALAMVMTWGSRFPRTILLSFAWIMSVTLIFVVPDSRIVQNFAYLFLLHFDLLDWKVFNQVFCIVGGSIWGATAIAYFRLTKDACGNCGRNDANEVSLVKGAQWGKWFTYMAVIMALPYGIVRWAWALGIPLGTTNLSMVGNEDIVLVDTILGGLCIGGGILTLGLIQRWGVIFPRWCLFLAGKQIPIWFVVVPAILMSAIITITGIKLSPQFIYMIVNGSINHENWGEFVPFLFWLPWGISLGIATLAYYLRRRGRCKHCGKL</sequence>
<gene>
    <name evidence="2" type="ORF">KHA94_05570</name>
</gene>
<keyword evidence="1" id="KW-0812">Transmembrane</keyword>
<evidence type="ECO:0000256" key="1">
    <source>
        <dbReference type="SAM" id="Phobius"/>
    </source>
</evidence>
<accession>A0ABS5NRW8</accession>
<dbReference type="Proteomes" id="UP000681027">
    <property type="component" value="Unassembled WGS sequence"/>
</dbReference>
<feature type="transmembrane region" description="Helical" evidence="1">
    <location>
        <begin position="133"/>
        <end position="152"/>
    </location>
</feature>
<dbReference type="EMBL" id="JAGYPM010000001">
    <property type="protein sequence ID" value="MBS4189679.1"/>
    <property type="molecule type" value="Genomic_DNA"/>
</dbReference>
<protein>
    <submittedName>
        <fullName evidence="2">Uncharacterized protein</fullName>
    </submittedName>
</protein>
<proteinExistence type="predicted"/>
<feature type="transmembrane region" description="Helical" evidence="1">
    <location>
        <begin position="42"/>
        <end position="60"/>
    </location>
</feature>
<name>A0ABS5NRW8_9BACI</name>
<feature type="transmembrane region" description="Helical" evidence="1">
    <location>
        <begin position="172"/>
        <end position="193"/>
    </location>
</feature>
<feature type="transmembrane region" description="Helical" evidence="1">
    <location>
        <begin position="214"/>
        <end position="236"/>
    </location>
</feature>
<evidence type="ECO:0000313" key="3">
    <source>
        <dbReference type="Proteomes" id="UP000681027"/>
    </source>
</evidence>
<comment type="caution">
    <text evidence="2">The sequence shown here is derived from an EMBL/GenBank/DDBJ whole genome shotgun (WGS) entry which is preliminary data.</text>
</comment>
<feature type="transmembrane region" description="Helical" evidence="1">
    <location>
        <begin position="256"/>
        <end position="278"/>
    </location>
</feature>
<reference evidence="2 3" key="1">
    <citation type="submission" date="2021-05" db="EMBL/GenBank/DDBJ databases">
        <title>Novel Bacillus species.</title>
        <authorList>
            <person name="Liu G."/>
        </authorList>
    </citation>
    <scope>NUCLEOTIDE SEQUENCE [LARGE SCALE GENOMIC DNA]</scope>
    <source>
        <strain evidence="2 3">FJAT-49705</strain>
    </source>
</reference>
<feature type="transmembrane region" description="Helical" evidence="1">
    <location>
        <begin position="12"/>
        <end position="35"/>
    </location>
</feature>